<dbReference type="Gene3D" id="1.10.510.10">
    <property type="entry name" value="Transferase(Phosphotransferase) domain 1"/>
    <property type="match status" value="2"/>
</dbReference>
<accession>A0A2N9H234</accession>
<keyword evidence="1" id="KW-0677">Repeat</keyword>
<gene>
    <name evidence="4" type="ORF">FSB_LOCUS36458</name>
</gene>
<proteinExistence type="predicted"/>
<dbReference type="InterPro" id="IPR011990">
    <property type="entry name" value="TPR-like_helical_dom_sf"/>
</dbReference>
<evidence type="ECO:0000256" key="2">
    <source>
        <dbReference type="PROSITE-ProRule" id="PRU00708"/>
    </source>
</evidence>
<dbReference type="PANTHER" id="PTHR47926:SF357">
    <property type="entry name" value="PENTATRICOPEPTIDE REPEAT-CONTAINING PROTEIN"/>
    <property type="match status" value="1"/>
</dbReference>
<feature type="repeat" description="PPR" evidence="2">
    <location>
        <begin position="619"/>
        <end position="653"/>
    </location>
</feature>
<dbReference type="Pfam" id="PF13041">
    <property type="entry name" value="PPR_2"/>
    <property type="match status" value="3"/>
</dbReference>
<dbReference type="FunFam" id="1.25.40.10:FF:000144">
    <property type="entry name" value="Pentatricopeptide repeat-containing protein, mitochondrial"/>
    <property type="match status" value="1"/>
</dbReference>
<dbReference type="InterPro" id="IPR011009">
    <property type="entry name" value="Kinase-like_dom_sf"/>
</dbReference>
<feature type="repeat" description="PPR" evidence="2">
    <location>
        <begin position="756"/>
        <end position="790"/>
    </location>
</feature>
<dbReference type="PANTHER" id="PTHR47926">
    <property type="entry name" value="PENTATRICOPEPTIDE REPEAT-CONTAINING PROTEIN"/>
    <property type="match status" value="1"/>
</dbReference>
<dbReference type="Gene3D" id="3.30.200.20">
    <property type="entry name" value="Phosphorylase Kinase, domain 1"/>
    <property type="match status" value="1"/>
</dbReference>
<dbReference type="GO" id="GO:0005524">
    <property type="term" value="F:ATP binding"/>
    <property type="evidence" value="ECO:0007669"/>
    <property type="project" value="InterPro"/>
</dbReference>
<dbReference type="InterPro" id="IPR000719">
    <property type="entry name" value="Prot_kinase_dom"/>
</dbReference>
<dbReference type="SMART" id="SM00220">
    <property type="entry name" value="S_TKc"/>
    <property type="match status" value="1"/>
</dbReference>
<dbReference type="GO" id="GO:0004672">
    <property type="term" value="F:protein kinase activity"/>
    <property type="evidence" value="ECO:0007669"/>
    <property type="project" value="InterPro"/>
</dbReference>
<dbReference type="PROSITE" id="PS50011">
    <property type="entry name" value="PROTEIN_KINASE_DOM"/>
    <property type="match status" value="1"/>
</dbReference>
<dbReference type="PROSITE" id="PS51375">
    <property type="entry name" value="PPR"/>
    <property type="match status" value="5"/>
</dbReference>
<feature type="repeat" description="PPR" evidence="2">
    <location>
        <begin position="487"/>
        <end position="517"/>
    </location>
</feature>
<dbReference type="InterPro" id="IPR046960">
    <property type="entry name" value="PPR_At4g14850-like_plant"/>
</dbReference>
<evidence type="ECO:0000256" key="1">
    <source>
        <dbReference type="ARBA" id="ARBA00022737"/>
    </source>
</evidence>
<dbReference type="EMBL" id="OIVN01003068">
    <property type="protein sequence ID" value="SPD08576.1"/>
    <property type="molecule type" value="Genomic_DNA"/>
</dbReference>
<protein>
    <recommendedName>
        <fullName evidence="3">Protein kinase domain-containing protein</fullName>
    </recommendedName>
</protein>
<dbReference type="PROSITE" id="PS00108">
    <property type="entry name" value="PROTEIN_KINASE_ST"/>
    <property type="match status" value="1"/>
</dbReference>
<dbReference type="Pfam" id="PF12854">
    <property type="entry name" value="PPR_1"/>
    <property type="match status" value="1"/>
</dbReference>
<organism evidence="4">
    <name type="scientific">Fagus sylvatica</name>
    <name type="common">Beechnut</name>
    <dbReference type="NCBI Taxonomy" id="28930"/>
    <lineage>
        <taxon>Eukaryota</taxon>
        <taxon>Viridiplantae</taxon>
        <taxon>Streptophyta</taxon>
        <taxon>Embryophyta</taxon>
        <taxon>Tracheophyta</taxon>
        <taxon>Spermatophyta</taxon>
        <taxon>Magnoliopsida</taxon>
        <taxon>eudicotyledons</taxon>
        <taxon>Gunneridae</taxon>
        <taxon>Pentapetalae</taxon>
        <taxon>rosids</taxon>
        <taxon>fabids</taxon>
        <taxon>Fagales</taxon>
        <taxon>Fagaceae</taxon>
        <taxon>Fagus</taxon>
    </lineage>
</organism>
<sequence>METQRMIEFPHKNMDKRPRKRPRLTWDMPPLLPPPKLLPAIYCGQEFGSTATPSYAYSSSVFYRGVPPNCSPPWRPDDKDGHYVFAVGENITPHRILGKMGEGTFGQVLECFDNEKKEAVAIKVVRSIHKYREAAMIEIDVLQRLARNDVGGTRCVQIRNWFDYRNHICIVFEKLGPSLYDFLRKNSYRSFPIDLVRELGRQLLESVAFMHELRLIHTDLKPENILLVSPEYVKVPDYKVLDGTILVIYGVWVVYLLNFALRRAEKYFKRAARLDWPDGATSRESMRAVWKLPRLPNLIMQHVDHSAGDLIDLLQGLLQYEPADRLKAREALGHPFFTRDPRRFAYPLKAHAHAFKLGTSGIELCLSESTAFLDACKLFDERSDLNVVSATAIIGRFARQHRYEEAIYLFSRMLVSNIRPNEFTFGTVTHSSTALGNFNIGKQLHACATKIGLHSNVFVGSALLDFYAKLSTIEEAQRAFEDTREPNVVSYTTLIGGYLKKERTEDAFRLFQEMPMRNVVSWNAMISGCSQSGHNEEAVNLFIEMLRQGLLPNQSTFPCAMSAAANIAALGMGRTFHACAVKFLGKLDVFIGNSLISFYAKCGSMEDSLLVFNKLSERNIVSWNAVICGYAQNGRGEEAVSFFKRMQVVDCKPNSVTLLGLLWACNHAGLVDEGHSYFNQARIEDPSMLKPEHYACMVDLLSRSGCFRQAEEFLCELPFDPGIGFWKALLGGCQIHSNMELGEFAARKILALDPEDVSSYVMLSNAHSAAGRWQSVSTIRREMREKGMKRIPGSSWIEIKSKVHVFVTGDRSHHQKDEVYMALRFCNEHLREVEASNFLEES</sequence>
<dbReference type="SUPFAM" id="SSF56112">
    <property type="entry name" value="Protein kinase-like (PK-like)"/>
    <property type="match status" value="1"/>
</dbReference>
<dbReference type="Pfam" id="PF00069">
    <property type="entry name" value="Pkinase"/>
    <property type="match status" value="1"/>
</dbReference>
<feature type="repeat" description="PPR" evidence="2">
    <location>
        <begin position="386"/>
        <end position="420"/>
    </location>
</feature>
<dbReference type="GO" id="GO:0003723">
    <property type="term" value="F:RNA binding"/>
    <property type="evidence" value="ECO:0007669"/>
    <property type="project" value="InterPro"/>
</dbReference>
<dbReference type="GO" id="GO:0009451">
    <property type="term" value="P:RNA modification"/>
    <property type="evidence" value="ECO:0007669"/>
    <property type="project" value="InterPro"/>
</dbReference>
<feature type="repeat" description="PPR" evidence="2">
    <location>
        <begin position="518"/>
        <end position="552"/>
    </location>
</feature>
<dbReference type="Gene3D" id="1.25.40.10">
    <property type="entry name" value="Tetratricopeptide repeat domain"/>
    <property type="match status" value="4"/>
</dbReference>
<dbReference type="InterPro" id="IPR046848">
    <property type="entry name" value="E_motif"/>
</dbReference>
<name>A0A2N9H234_FAGSY</name>
<evidence type="ECO:0000259" key="3">
    <source>
        <dbReference type="PROSITE" id="PS50011"/>
    </source>
</evidence>
<dbReference type="FunFam" id="1.25.40.10:FF:000442">
    <property type="entry name" value="Pentatricopeptide repeat-containing protein At3g49710"/>
    <property type="match status" value="1"/>
</dbReference>
<feature type="domain" description="Protein kinase" evidence="3">
    <location>
        <begin position="94"/>
        <end position="337"/>
    </location>
</feature>
<dbReference type="AlphaFoldDB" id="A0A2N9H234"/>
<dbReference type="InterPro" id="IPR002885">
    <property type="entry name" value="PPR_rpt"/>
</dbReference>
<reference evidence="4" key="1">
    <citation type="submission" date="2018-02" db="EMBL/GenBank/DDBJ databases">
        <authorList>
            <person name="Cohen D.B."/>
            <person name="Kent A.D."/>
        </authorList>
    </citation>
    <scope>NUCLEOTIDE SEQUENCE</scope>
</reference>
<dbReference type="Pfam" id="PF20431">
    <property type="entry name" value="E_motif"/>
    <property type="match status" value="1"/>
</dbReference>
<dbReference type="NCBIfam" id="TIGR00756">
    <property type="entry name" value="PPR"/>
    <property type="match status" value="4"/>
</dbReference>
<dbReference type="InterPro" id="IPR008271">
    <property type="entry name" value="Ser/Thr_kinase_AS"/>
</dbReference>
<evidence type="ECO:0000313" key="4">
    <source>
        <dbReference type="EMBL" id="SPD08576.1"/>
    </source>
</evidence>
<dbReference type="FunFam" id="1.25.40.10:FF:000719">
    <property type="entry name" value="Pentatricopeptide repeat-containing protein mitochondrial"/>
    <property type="match status" value="1"/>
</dbReference>
<dbReference type="SUPFAM" id="SSF48452">
    <property type="entry name" value="TPR-like"/>
    <property type="match status" value="1"/>
</dbReference>